<dbReference type="EMBL" id="MU857193">
    <property type="protein sequence ID" value="KAK4149162.1"/>
    <property type="molecule type" value="Genomic_DNA"/>
</dbReference>
<comment type="catalytic activity">
    <reaction evidence="2">
        <text>L-threonyl-[protein] + ATP = O-phospho-L-threonyl-[protein] + ADP + H(+)</text>
        <dbReference type="Rhea" id="RHEA:46608"/>
        <dbReference type="Rhea" id="RHEA-COMP:11060"/>
        <dbReference type="Rhea" id="RHEA-COMP:11605"/>
        <dbReference type="ChEBI" id="CHEBI:15378"/>
        <dbReference type="ChEBI" id="CHEBI:30013"/>
        <dbReference type="ChEBI" id="CHEBI:30616"/>
        <dbReference type="ChEBI" id="CHEBI:61977"/>
        <dbReference type="ChEBI" id="CHEBI:456216"/>
        <dbReference type="EC" id="2.7.11.1"/>
    </reaction>
</comment>
<dbReference type="PROSITE" id="PS00109">
    <property type="entry name" value="PROTEIN_KINASE_TYR"/>
    <property type="match status" value="1"/>
</dbReference>
<dbReference type="SUPFAM" id="SSF56112">
    <property type="entry name" value="Protein kinase-like (PK-like)"/>
    <property type="match status" value="1"/>
</dbReference>
<feature type="non-terminal residue" evidence="4">
    <location>
        <position position="480"/>
    </location>
</feature>
<accession>A0AAN6VCY7</accession>
<evidence type="ECO:0000313" key="5">
    <source>
        <dbReference type="Proteomes" id="UP001302745"/>
    </source>
</evidence>
<name>A0AAN6VCY7_9PEZI</name>
<proteinExistence type="predicted"/>
<comment type="catalytic activity">
    <reaction evidence="3">
        <text>L-seryl-[protein] + ATP = O-phospho-L-seryl-[protein] + ADP + H(+)</text>
        <dbReference type="Rhea" id="RHEA:17989"/>
        <dbReference type="Rhea" id="RHEA-COMP:9863"/>
        <dbReference type="Rhea" id="RHEA-COMP:11604"/>
        <dbReference type="ChEBI" id="CHEBI:15378"/>
        <dbReference type="ChEBI" id="CHEBI:29999"/>
        <dbReference type="ChEBI" id="CHEBI:30616"/>
        <dbReference type="ChEBI" id="CHEBI:83421"/>
        <dbReference type="ChEBI" id="CHEBI:456216"/>
        <dbReference type="EC" id="2.7.11.1"/>
    </reaction>
</comment>
<reference evidence="4" key="1">
    <citation type="journal article" date="2023" name="Mol. Phylogenet. Evol.">
        <title>Genome-scale phylogeny and comparative genomics of the fungal order Sordariales.</title>
        <authorList>
            <person name="Hensen N."/>
            <person name="Bonometti L."/>
            <person name="Westerberg I."/>
            <person name="Brannstrom I.O."/>
            <person name="Guillou S."/>
            <person name="Cros-Aarteil S."/>
            <person name="Calhoun S."/>
            <person name="Haridas S."/>
            <person name="Kuo A."/>
            <person name="Mondo S."/>
            <person name="Pangilinan J."/>
            <person name="Riley R."/>
            <person name="LaButti K."/>
            <person name="Andreopoulos B."/>
            <person name="Lipzen A."/>
            <person name="Chen C."/>
            <person name="Yan M."/>
            <person name="Daum C."/>
            <person name="Ng V."/>
            <person name="Clum A."/>
            <person name="Steindorff A."/>
            <person name="Ohm R.A."/>
            <person name="Martin F."/>
            <person name="Silar P."/>
            <person name="Natvig D.O."/>
            <person name="Lalanne C."/>
            <person name="Gautier V."/>
            <person name="Ament-Velasquez S.L."/>
            <person name="Kruys A."/>
            <person name="Hutchinson M.I."/>
            <person name="Powell A.J."/>
            <person name="Barry K."/>
            <person name="Miller A.N."/>
            <person name="Grigoriev I.V."/>
            <person name="Debuchy R."/>
            <person name="Gladieux P."/>
            <person name="Hiltunen Thoren M."/>
            <person name="Johannesson H."/>
        </authorList>
    </citation>
    <scope>NUCLEOTIDE SEQUENCE</scope>
    <source>
        <strain evidence="4">CBS 538.74</strain>
    </source>
</reference>
<dbReference type="AlphaFoldDB" id="A0AAN6VCY7"/>
<evidence type="ECO:0000256" key="1">
    <source>
        <dbReference type="ARBA" id="ARBA00012513"/>
    </source>
</evidence>
<dbReference type="InterPro" id="IPR008266">
    <property type="entry name" value="Tyr_kinase_AS"/>
</dbReference>
<protein>
    <recommendedName>
        <fullName evidence="1">non-specific serine/threonine protein kinase</fullName>
        <ecNumber evidence="1">2.7.11.1</ecNumber>
    </recommendedName>
</protein>
<organism evidence="4 5">
    <name type="scientific">Chaetomidium leptoderma</name>
    <dbReference type="NCBI Taxonomy" id="669021"/>
    <lineage>
        <taxon>Eukaryota</taxon>
        <taxon>Fungi</taxon>
        <taxon>Dikarya</taxon>
        <taxon>Ascomycota</taxon>
        <taxon>Pezizomycotina</taxon>
        <taxon>Sordariomycetes</taxon>
        <taxon>Sordariomycetidae</taxon>
        <taxon>Sordariales</taxon>
        <taxon>Chaetomiaceae</taxon>
        <taxon>Chaetomidium</taxon>
    </lineage>
</organism>
<evidence type="ECO:0000313" key="4">
    <source>
        <dbReference type="EMBL" id="KAK4149162.1"/>
    </source>
</evidence>
<reference evidence="4" key="2">
    <citation type="submission" date="2023-05" db="EMBL/GenBank/DDBJ databases">
        <authorList>
            <consortium name="Lawrence Berkeley National Laboratory"/>
            <person name="Steindorff A."/>
            <person name="Hensen N."/>
            <person name="Bonometti L."/>
            <person name="Westerberg I."/>
            <person name="Brannstrom I.O."/>
            <person name="Guillou S."/>
            <person name="Cros-Aarteil S."/>
            <person name="Calhoun S."/>
            <person name="Haridas S."/>
            <person name="Kuo A."/>
            <person name="Mondo S."/>
            <person name="Pangilinan J."/>
            <person name="Riley R."/>
            <person name="Labutti K."/>
            <person name="Andreopoulos B."/>
            <person name="Lipzen A."/>
            <person name="Chen C."/>
            <person name="Yanf M."/>
            <person name="Daum C."/>
            <person name="Ng V."/>
            <person name="Clum A."/>
            <person name="Ohm R."/>
            <person name="Martin F."/>
            <person name="Silar P."/>
            <person name="Natvig D."/>
            <person name="Lalanne C."/>
            <person name="Gautier V."/>
            <person name="Ament-Velasquez S.L."/>
            <person name="Kruys A."/>
            <person name="Hutchinson M.I."/>
            <person name="Powell A.J."/>
            <person name="Barry K."/>
            <person name="Miller A.N."/>
            <person name="Grigoriev I.V."/>
            <person name="Debuchy R."/>
            <person name="Gladieux P."/>
            <person name="Thoren M.H."/>
            <person name="Johannesson H."/>
        </authorList>
    </citation>
    <scope>NUCLEOTIDE SEQUENCE</scope>
    <source>
        <strain evidence="4">CBS 538.74</strain>
    </source>
</reference>
<dbReference type="GO" id="GO:0004674">
    <property type="term" value="F:protein serine/threonine kinase activity"/>
    <property type="evidence" value="ECO:0007669"/>
    <property type="project" value="UniProtKB-EC"/>
</dbReference>
<dbReference type="EC" id="2.7.11.1" evidence="1"/>
<comment type="caution">
    <text evidence="4">The sequence shown here is derived from an EMBL/GenBank/DDBJ whole genome shotgun (WGS) entry which is preliminary data.</text>
</comment>
<sequence>MAQPNPNPNPSKTPATFRQLHVKLPTPAYRHPDFGVWSEPSDSWLDAHPNGFLLMHNLHPKAPMGDCMLLESIDTGELIVNKRFRRKAPLFGDDNCNYDHPDFHTAFHSLAPGELRFSTLAYQVWVEKLLSNEPYFPRLYACGFPPGGEPRDDVRDTDVFSLYFKWYNGGTLANLMEMYSDSRIGAPIPESFIWHVIEQLSRAVVVLQTGCTDSDIDLHLDAVYRRRKRLVFDHSDLLDVTDRVNSVVHRDITEQNVLLHFPKDADPMTRCFPQVILEGFKKANFRNDPRERWSQNAIVNHGGQGVVAPNGWEDIHLLGVLFRRLVTVYESSKGLPGDRLAYDVNVDGKLERYWHGRLSLDRGDVPAYSKTLINLLLHFQIPALQQGGGARFSDPGAYERIPSLKFLLDEVLRLARRKVRKYHRKSFERLASEDPLGYMADVSWVKPDMSFEFMPYAAQAGSEKEALEVLRCDLNWIYGP</sequence>
<keyword evidence="5" id="KW-1185">Reference proteome</keyword>
<evidence type="ECO:0000256" key="3">
    <source>
        <dbReference type="ARBA" id="ARBA00048679"/>
    </source>
</evidence>
<dbReference type="InterPro" id="IPR011009">
    <property type="entry name" value="Kinase-like_dom_sf"/>
</dbReference>
<gene>
    <name evidence="4" type="ORF">C8A00DRAFT_19110</name>
</gene>
<dbReference type="Proteomes" id="UP001302745">
    <property type="component" value="Unassembled WGS sequence"/>
</dbReference>
<evidence type="ECO:0000256" key="2">
    <source>
        <dbReference type="ARBA" id="ARBA00047899"/>
    </source>
</evidence>